<keyword evidence="1" id="KW-1133">Transmembrane helix</keyword>
<evidence type="ECO:0000313" key="2">
    <source>
        <dbReference type="EMBL" id="EDM23959.1"/>
    </source>
</evidence>
<evidence type="ECO:0000313" key="4">
    <source>
        <dbReference type="Proteomes" id="UP000003288"/>
    </source>
</evidence>
<protein>
    <submittedName>
        <fullName evidence="3">Paraquat-inducible protein A</fullName>
    </submittedName>
</protein>
<feature type="transmembrane region" description="Helical" evidence="1">
    <location>
        <begin position="91"/>
        <end position="119"/>
    </location>
</feature>
<dbReference type="Proteomes" id="UP000306825">
    <property type="component" value="Chromosome"/>
</dbReference>
<accession>A0AAI9F2M4</accession>
<organism evidence="2 4">
    <name type="scientific">Caminibacter mediatlanticus TB-2</name>
    <dbReference type="NCBI Taxonomy" id="391592"/>
    <lineage>
        <taxon>Bacteria</taxon>
        <taxon>Pseudomonadati</taxon>
        <taxon>Campylobacterota</taxon>
        <taxon>Epsilonproteobacteria</taxon>
        <taxon>Nautiliales</taxon>
        <taxon>Nautiliaceae</taxon>
        <taxon>Caminibacter</taxon>
    </lineage>
</organism>
<dbReference type="InterPro" id="IPR007498">
    <property type="entry name" value="PqiA-like"/>
</dbReference>
<name>A0AAI9F2M4_9BACT</name>
<feature type="transmembrane region" description="Helical" evidence="1">
    <location>
        <begin position="163"/>
        <end position="182"/>
    </location>
</feature>
<dbReference type="RefSeq" id="WP_007473914.1">
    <property type="nucleotide sequence ID" value="NZ_ABCJ01000002.1"/>
</dbReference>
<reference evidence="2 4" key="1">
    <citation type="journal article" date="2011" name="Stand. Genomic Sci.">
        <title>Draft genome sequence of Caminibacter mediatlanticus strain TB-2, an epsilonproteobacterium isolated from a deep-sea hydrothermal vent.</title>
        <authorList>
            <person name="Giovannelli D."/>
            <person name="Ferriera S."/>
            <person name="Johnson J."/>
            <person name="Kravitz S."/>
            <person name="Perez-Rodriguez I."/>
            <person name="Ricci J."/>
            <person name="O'Brien C."/>
            <person name="Voordeckers J.W."/>
            <person name="Bini E."/>
            <person name="Vetriani C."/>
        </authorList>
    </citation>
    <scope>NUCLEOTIDE SEQUENCE [LARGE SCALE GENOMIC DNA]</scope>
    <source>
        <strain evidence="2 4">TB-2</strain>
    </source>
</reference>
<dbReference type="Pfam" id="PF04403">
    <property type="entry name" value="PqiA"/>
    <property type="match status" value="1"/>
</dbReference>
<dbReference type="AlphaFoldDB" id="A0AAI9F2M4"/>
<proteinExistence type="predicted"/>
<gene>
    <name evidence="2" type="ORF">CMTB2_06886</name>
    <name evidence="3" type="ORF">FE773_03795</name>
</gene>
<sequence length="197" mass="23520">MEKELIICPKCHQINKKKDINIDEIAICFNCGYELYRNIKSLKEKILVISLSSIVFFIISIFYPIINLEIVGYYGTLNLVETIFYLFKEGYVFLSLFSFFTLIFFPFLILINTILFIIFLKTKKISKFFLINITLLKDFIYLDIFFIAILVSMIKILDYGYLSINIGFYSFIVVFVSFFILFKFYNIKLYWELYDNI</sequence>
<dbReference type="EMBL" id="ABCJ01000002">
    <property type="protein sequence ID" value="EDM23959.1"/>
    <property type="molecule type" value="Genomic_DNA"/>
</dbReference>
<dbReference type="Proteomes" id="UP000003288">
    <property type="component" value="Unassembled WGS sequence"/>
</dbReference>
<evidence type="ECO:0000256" key="1">
    <source>
        <dbReference type="SAM" id="Phobius"/>
    </source>
</evidence>
<reference evidence="3 5" key="2">
    <citation type="submission" date="2019-05" db="EMBL/GenBank/DDBJ databases">
        <title>A comparative analysis of the Nautiliaceae.</title>
        <authorList>
            <person name="Grosche A."/>
            <person name="Smedile F."/>
            <person name="Vetriani C."/>
        </authorList>
    </citation>
    <scope>NUCLEOTIDE SEQUENCE [LARGE SCALE GENOMIC DNA]</scope>
    <source>
        <strain evidence="3 5">TB-2</strain>
    </source>
</reference>
<keyword evidence="1" id="KW-0472">Membrane</keyword>
<dbReference type="EMBL" id="CP040463">
    <property type="protein sequence ID" value="QCT94325.1"/>
    <property type="molecule type" value="Genomic_DNA"/>
</dbReference>
<keyword evidence="1" id="KW-0812">Transmembrane</keyword>
<keyword evidence="5" id="KW-1185">Reference proteome</keyword>
<feature type="transmembrane region" description="Helical" evidence="1">
    <location>
        <begin position="46"/>
        <end position="66"/>
    </location>
</feature>
<evidence type="ECO:0000313" key="5">
    <source>
        <dbReference type="Proteomes" id="UP000306825"/>
    </source>
</evidence>
<feature type="transmembrane region" description="Helical" evidence="1">
    <location>
        <begin position="139"/>
        <end position="157"/>
    </location>
</feature>
<evidence type="ECO:0000313" key="3">
    <source>
        <dbReference type="EMBL" id="QCT94325.1"/>
    </source>
</evidence>